<dbReference type="GO" id="GO:0006811">
    <property type="term" value="P:monoatomic ion transport"/>
    <property type="evidence" value="ECO:0007669"/>
    <property type="project" value="UniProtKB-KW"/>
</dbReference>
<evidence type="ECO:0000256" key="6">
    <source>
        <dbReference type="ARBA" id="ARBA00023065"/>
    </source>
</evidence>
<dbReference type="InterPro" id="IPR000531">
    <property type="entry name" value="Beta-barrel_TonB"/>
</dbReference>
<keyword evidence="4 10" id="KW-0812">Transmembrane</keyword>
<evidence type="ECO:0000256" key="9">
    <source>
        <dbReference type="ARBA" id="ARBA00023237"/>
    </source>
</evidence>
<keyword evidence="2 10" id="KW-0813">Transport</keyword>
<keyword evidence="3 10" id="KW-1134">Transmembrane beta strand</keyword>
<evidence type="ECO:0000313" key="16">
    <source>
        <dbReference type="Proteomes" id="UP000234914"/>
    </source>
</evidence>
<dbReference type="Pfam" id="PF00593">
    <property type="entry name" value="TonB_dep_Rec_b-barrel"/>
    <property type="match status" value="1"/>
</dbReference>
<name>A0A2I1RLP6_FAUOS</name>
<reference evidence="15 16" key="1">
    <citation type="submission" date="2017-12" db="EMBL/GenBank/DDBJ databases">
        <title>Phylogenetic diversity of female urinary microbiome.</title>
        <authorList>
            <person name="Thomas-White K."/>
            <person name="Wolfe A.J."/>
        </authorList>
    </citation>
    <scope>NUCLEOTIDE SEQUENCE [LARGE SCALE GENOMIC DNA]</scope>
    <source>
        <strain evidence="15 16">UMB0416</strain>
    </source>
</reference>
<keyword evidence="5 12" id="KW-0732">Signal</keyword>
<evidence type="ECO:0000256" key="2">
    <source>
        <dbReference type="ARBA" id="ARBA00022448"/>
    </source>
</evidence>
<dbReference type="InterPro" id="IPR039426">
    <property type="entry name" value="TonB-dep_rcpt-like"/>
</dbReference>
<dbReference type="Gene3D" id="2.170.130.10">
    <property type="entry name" value="TonB-dependent receptor, plug domain"/>
    <property type="match status" value="1"/>
</dbReference>
<dbReference type="RefSeq" id="WP_101963633.1">
    <property type="nucleotide sequence ID" value="NZ_PKJS01000001.1"/>
</dbReference>
<keyword evidence="6" id="KW-0406">Ion transport</keyword>
<dbReference type="Pfam" id="PF07715">
    <property type="entry name" value="Plug"/>
    <property type="match status" value="1"/>
</dbReference>
<evidence type="ECO:0000256" key="3">
    <source>
        <dbReference type="ARBA" id="ARBA00022452"/>
    </source>
</evidence>
<feature type="domain" description="TonB-dependent receptor-like beta-barrel" evidence="13">
    <location>
        <begin position="202"/>
        <end position="627"/>
    </location>
</feature>
<feature type="domain" description="TonB-dependent receptor plug" evidence="14">
    <location>
        <begin position="72"/>
        <end position="178"/>
    </location>
</feature>
<dbReference type="Proteomes" id="UP000234914">
    <property type="component" value="Unassembled WGS sequence"/>
</dbReference>
<dbReference type="InterPro" id="IPR037066">
    <property type="entry name" value="Plug_dom_sf"/>
</dbReference>
<sequence>MRYTCQTSPRFIKKPFFNMHPITQSVLVIIGMSMTGVSAHAATSDAANGEAETTLPSLTFTTTATKTPTLVKNTIAQTTVIDEEQLQRYRGQSVLDVLRGKAGFYIKQNGGDGTLSNFSIRGLSAKNVAVLIDGIRYTSLSNGYAELALLPADQIDRIEVLYGASGSSLYGADATAGVIQIFTKGQNAQQSNIALTLGAGSEDSYKGQLTGQYVNNGTTISLSTGYDKTNGINISSPNNSYASSIDSDKDGFNSKNISFVAKHRYNDNIEVGITGMKAKSNSDLDGGNYQDIHAEQENGSANGFINYQQDKFSASLKYGESIDESKSYFSSTPSEFNTKQKQTNLQLGYQLPVGQIIGGAEYLKQNFDGDASYTNHDRNTKSGFLGYQVSQPKYDAQANIRYDKNTQYGNKTTYNLGGAYHVLPNTRVGASYATGFRMPSFNDLYGHSEGSSWDGVYYPGYVGNENLKAETSKNWEAFIEHSNAYQTTRLTGFQSKIEDGIIPLTLASGDKTRTNRAETKVKGVTLVSDWTVNNTLFGLSYTNQSVEGRNATQGEYTTDNTIPKNTGLIYLGYKQPKFDIRSELEYVDERHDGYYTDKVLDSYTLLNLTGNYYINPYLTISSRLNNLTDKDYETVYGYRQKGINSFISLTYQWF</sequence>
<evidence type="ECO:0000256" key="4">
    <source>
        <dbReference type="ARBA" id="ARBA00022692"/>
    </source>
</evidence>
<evidence type="ECO:0000259" key="13">
    <source>
        <dbReference type="Pfam" id="PF00593"/>
    </source>
</evidence>
<evidence type="ECO:0000256" key="10">
    <source>
        <dbReference type="PROSITE-ProRule" id="PRU01360"/>
    </source>
</evidence>
<dbReference type="Gene3D" id="2.40.170.20">
    <property type="entry name" value="TonB-dependent receptor, beta-barrel domain"/>
    <property type="match status" value="1"/>
</dbReference>
<keyword evidence="9 10" id="KW-0998">Cell outer membrane</keyword>
<evidence type="ECO:0000313" key="15">
    <source>
        <dbReference type="EMBL" id="PKZ70026.1"/>
    </source>
</evidence>
<dbReference type="GO" id="GO:0015889">
    <property type="term" value="P:cobalamin transport"/>
    <property type="evidence" value="ECO:0007669"/>
    <property type="project" value="TreeGrafter"/>
</dbReference>
<dbReference type="PANTHER" id="PTHR30069:SF53">
    <property type="entry name" value="COLICIN I RECEPTOR-RELATED"/>
    <property type="match status" value="1"/>
</dbReference>
<dbReference type="PANTHER" id="PTHR30069">
    <property type="entry name" value="TONB-DEPENDENT OUTER MEMBRANE RECEPTOR"/>
    <property type="match status" value="1"/>
</dbReference>
<dbReference type="AlphaFoldDB" id="A0A2I1RLP6"/>
<organism evidence="15 16">
    <name type="scientific">Faucicola osloensis</name>
    <name type="common">Moraxella osloensis</name>
    <dbReference type="NCBI Taxonomy" id="34062"/>
    <lineage>
        <taxon>Bacteria</taxon>
        <taxon>Pseudomonadati</taxon>
        <taxon>Pseudomonadota</taxon>
        <taxon>Gammaproteobacteria</taxon>
        <taxon>Moraxellales</taxon>
        <taxon>Moraxellaceae</taxon>
        <taxon>Faucicola</taxon>
    </lineage>
</organism>
<feature type="signal peptide" evidence="12">
    <location>
        <begin position="1"/>
        <end position="41"/>
    </location>
</feature>
<keyword evidence="15" id="KW-0675">Receptor</keyword>
<keyword evidence="7 11" id="KW-0798">TonB box</keyword>
<dbReference type="SUPFAM" id="SSF56935">
    <property type="entry name" value="Porins"/>
    <property type="match status" value="1"/>
</dbReference>
<evidence type="ECO:0000256" key="12">
    <source>
        <dbReference type="SAM" id="SignalP"/>
    </source>
</evidence>
<comment type="subcellular location">
    <subcellularLocation>
        <location evidence="1 10">Cell outer membrane</location>
        <topology evidence="1 10">Multi-pass membrane protein</topology>
    </subcellularLocation>
</comment>
<gene>
    <name evidence="15" type="ORF">CYJ96_00755</name>
</gene>
<evidence type="ECO:0000256" key="11">
    <source>
        <dbReference type="RuleBase" id="RU003357"/>
    </source>
</evidence>
<keyword evidence="8 10" id="KW-0472">Membrane</keyword>
<dbReference type="InterPro" id="IPR012910">
    <property type="entry name" value="Plug_dom"/>
</dbReference>
<evidence type="ECO:0000256" key="1">
    <source>
        <dbReference type="ARBA" id="ARBA00004571"/>
    </source>
</evidence>
<evidence type="ECO:0000256" key="5">
    <source>
        <dbReference type="ARBA" id="ARBA00022729"/>
    </source>
</evidence>
<protein>
    <submittedName>
        <fullName evidence="15">TonB-dependent receptor</fullName>
    </submittedName>
</protein>
<evidence type="ECO:0000259" key="14">
    <source>
        <dbReference type="Pfam" id="PF07715"/>
    </source>
</evidence>
<dbReference type="InterPro" id="IPR036942">
    <property type="entry name" value="Beta-barrel_TonB_sf"/>
</dbReference>
<comment type="similarity">
    <text evidence="10 11">Belongs to the TonB-dependent receptor family.</text>
</comment>
<dbReference type="EMBL" id="PKJS01000001">
    <property type="protein sequence ID" value="PKZ70026.1"/>
    <property type="molecule type" value="Genomic_DNA"/>
</dbReference>
<evidence type="ECO:0000256" key="7">
    <source>
        <dbReference type="ARBA" id="ARBA00023077"/>
    </source>
</evidence>
<comment type="caution">
    <text evidence="15">The sequence shown here is derived from an EMBL/GenBank/DDBJ whole genome shotgun (WGS) entry which is preliminary data.</text>
</comment>
<feature type="chain" id="PRO_5014194853" evidence="12">
    <location>
        <begin position="42"/>
        <end position="654"/>
    </location>
</feature>
<accession>A0A2I1RLP6</accession>
<dbReference type="PROSITE" id="PS52016">
    <property type="entry name" value="TONB_DEPENDENT_REC_3"/>
    <property type="match status" value="1"/>
</dbReference>
<dbReference type="GO" id="GO:0009279">
    <property type="term" value="C:cell outer membrane"/>
    <property type="evidence" value="ECO:0007669"/>
    <property type="project" value="UniProtKB-SubCell"/>
</dbReference>
<evidence type="ECO:0000256" key="8">
    <source>
        <dbReference type="ARBA" id="ARBA00023136"/>
    </source>
</evidence>
<proteinExistence type="inferred from homology"/>